<dbReference type="PANTHER" id="PTHR15004">
    <property type="entry name" value="GLUTAMYL-TRNA(GLN) AMIDOTRANSFERASE SUBUNIT C, MITOCHONDRIAL"/>
    <property type="match status" value="1"/>
</dbReference>
<evidence type="ECO:0000256" key="1">
    <source>
        <dbReference type="ARBA" id="ARBA00010757"/>
    </source>
</evidence>
<evidence type="ECO:0000256" key="4">
    <source>
        <dbReference type="ARBA" id="ARBA00047380"/>
    </source>
</evidence>
<sequence>MAITADEVKHVAQLAKLEFTADELQMFAGQMDDIITMVQQLSEVDTTGVPVTSTVAEAKNVMRKDVAVPGTDREELMKNVPQKDRGLIKVPAIIDESEEA</sequence>
<evidence type="ECO:0000313" key="8">
    <source>
        <dbReference type="Proteomes" id="UP001055149"/>
    </source>
</evidence>
<dbReference type="Gene3D" id="1.10.20.60">
    <property type="entry name" value="Glu-tRNAGln amidotransferase C subunit, N-terminal domain"/>
    <property type="match status" value="1"/>
</dbReference>
<dbReference type="Pfam" id="PF02686">
    <property type="entry name" value="GatC"/>
    <property type="match status" value="1"/>
</dbReference>
<dbReference type="Proteomes" id="UP001055149">
    <property type="component" value="Unassembled WGS sequence"/>
</dbReference>
<proteinExistence type="inferred from homology"/>
<keyword evidence="6" id="KW-0436">Ligase</keyword>
<dbReference type="NCBIfam" id="TIGR00135">
    <property type="entry name" value="gatC"/>
    <property type="match status" value="1"/>
</dbReference>
<comment type="caution">
    <text evidence="7">The sequence shown here is derived from an EMBL/GenBank/DDBJ whole genome shotgun (WGS) entry which is preliminary data.</text>
</comment>
<keyword evidence="8" id="KW-1185">Reference proteome</keyword>
<keyword evidence="6" id="KW-0067">ATP-binding</keyword>
<accession>A0ABQ5JHS8</accession>
<evidence type="ECO:0000256" key="5">
    <source>
        <dbReference type="ARBA" id="ARBA00047913"/>
    </source>
</evidence>
<dbReference type="InterPro" id="IPR036113">
    <property type="entry name" value="Asp/Glu-ADT_sf_sub_c"/>
</dbReference>
<name>A0ABQ5JHS8_9LACO</name>
<keyword evidence="6" id="KW-0648">Protein biosynthesis</keyword>
<dbReference type="SUPFAM" id="SSF141000">
    <property type="entry name" value="Glu-tRNAGln amidotransferase C subunit"/>
    <property type="match status" value="1"/>
</dbReference>
<protein>
    <recommendedName>
        <fullName evidence="6">Aspartyl/glutamyl-tRNA(Asn/Gln) amidotransferase subunit C</fullName>
        <shortName evidence="6">Asp/Glu-ADT subunit C</shortName>
        <ecNumber evidence="6">6.3.5.-</ecNumber>
    </recommendedName>
</protein>
<keyword evidence="6" id="KW-0547">Nucleotide-binding</keyword>
<evidence type="ECO:0000313" key="7">
    <source>
        <dbReference type="EMBL" id="GKS80620.1"/>
    </source>
</evidence>
<dbReference type="HAMAP" id="MF_00122">
    <property type="entry name" value="GatC"/>
    <property type="match status" value="1"/>
</dbReference>
<dbReference type="EC" id="6.3.5.-" evidence="6"/>
<dbReference type="RefSeq" id="WP_244054327.1">
    <property type="nucleotide sequence ID" value="NZ_BQXH01000002.1"/>
</dbReference>
<comment type="catalytic activity">
    <reaction evidence="5 6">
        <text>L-glutamyl-tRNA(Gln) + L-glutamine + ATP + H2O = L-glutaminyl-tRNA(Gln) + L-glutamate + ADP + phosphate + H(+)</text>
        <dbReference type="Rhea" id="RHEA:17521"/>
        <dbReference type="Rhea" id="RHEA-COMP:9681"/>
        <dbReference type="Rhea" id="RHEA-COMP:9684"/>
        <dbReference type="ChEBI" id="CHEBI:15377"/>
        <dbReference type="ChEBI" id="CHEBI:15378"/>
        <dbReference type="ChEBI" id="CHEBI:29985"/>
        <dbReference type="ChEBI" id="CHEBI:30616"/>
        <dbReference type="ChEBI" id="CHEBI:43474"/>
        <dbReference type="ChEBI" id="CHEBI:58359"/>
        <dbReference type="ChEBI" id="CHEBI:78520"/>
        <dbReference type="ChEBI" id="CHEBI:78521"/>
        <dbReference type="ChEBI" id="CHEBI:456216"/>
    </reaction>
</comment>
<organism evidence="7 8">
    <name type="scientific">Ligilactobacillus pabuli</name>
    <dbReference type="NCBI Taxonomy" id="2886039"/>
    <lineage>
        <taxon>Bacteria</taxon>
        <taxon>Bacillati</taxon>
        <taxon>Bacillota</taxon>
        <taxon>Bacilli</taxon>
        <taxon>Lactobacillales</taxon>
        <taxon>Lactobacillaceae</taxon>
        <taxon>Ligilactobacillus</taxon>
    </lineage>
</organism>
<gene>
    <name evidence="6 7" type="primary">gatC</name>
    <name evidence="7" type="ORF">LPAF129_03050</name>
</gene>
<comment type="catalytic activity">
    <reaction evidence="4 6">
        <text>L-aspartyl-tRNA(Asn) + L-glutamine + ATP + H2O = L-asparaginyl-tRNA(Asn) + L-glutamate + ADP + phosphate + 2 H(+)</text>
        <dbReference type="Rhea" id="RHEA:14513"/>
        <dbReference type="Rhea" id="RHEA-COMP:9674"/>
        <dbReference type="Rhea" id="RHEA-COMP:9677"/>
        <dbReference type="ChEBI" id="CHEBI:15377"/>
        <dbReference type="ChEBI" id="CHEBI:15378"/>
        <dbReference type="ChEBI" id="CHEBI:29985"/>
        <dbReference type="ChEBI" id="CHEBI:30616"/>
        <dbReference type="ChEBI" id="CHEBI:43474"/>
        <dbReference type="ChEBI" id="CHEBI:58359"/>
        <dbReference type="ChEBI" id="CHEBI:78515"/>
        <dbReference type="ChEBI" id="CHEBI:78516"/>
        <dbReference type="ChEBI" id="CHEBI:456216"/>
    </reaction>
</comment>
<evidence type="ECO:0000256" key="6">
    <source>
        <dbReference type="HAMAP-Rule" id="MF_00122"/>
    </source>
</evidence>
<comment type="function">
    <text evidence="3 6">Allows the formation of correctly charged Asn-tRNA(Asn) or Gln-tRNA(Gln) through the transamidation of misacylated Asp-tRNA(Asn) or Glu-tRNA(Gln) in organisms which lack either or both of asparaginyl-tRNA or glutaminyl-tRNA synthetases. The reaction takes place in the presence of glutamine and ATP through an activated phospho-Asp-tRNA(Asn) or phospho-Glu-tRNA(Gln).</text>
</comment>
<dbReference type="EMBL" id="BQXH01000002">
    <property type="protein sequence ID" value="GKS80620.1"/>
    <property type="molecule type" value="Genomic_DNA"/>
</dbReference>
<evidence type="ECO:0000256" key="2">
    <source>
        <dbReference type="ARBA" id="ARBA00011123"/>
    </source>
</evidence>
<dbReference type="PANTHER" id="PTHR15004:SF0">
    <property type="entry name" value="GLUTAMYL-TRNA(GLN) AMIDOTRANSFERASE SUBUNIT C, MITOCHONDRIAL"/>
    <property type="match status" value="1"/>
</dbReference>
<reference evidence="7" key="1">
    <citation type="journal article" date="2022" name="Int. J. Syst. Evol. Microbiol.">
        <title>A novel species of lactic acid bacteria, Ligilactobacillus pabuli sp. nov., isolated from alfalfa silage.</title>
        <authorList>
            <person name="Tohno M."/>
            <person name="Tanizawa Y."/>
            <person name="Sawada H."/>
            <person name="Sakamoto M."/>
            <person name="Ohkuma M."/>
            <person name="Kobayashi H."/>
        </authorList>
    </citation>
    <scope>NUCLEOTIDE SEQUENCE</scope>
    <source>
        <strain evidence="7">AF129</strain>
    </source>
</reference>
<dbReference type="InterPro" id="IPR003837">
    <property type="entry name" value="GatC"/>
</dbReference>
<comment type="subunit">
    <text evidence="2 6">Heterotrimer of A, B and C subunits.</text>
</comment>
<comment type="similarity">
    <text evidence="1 6">Belongs to the GatC family.</text>
</comment>
<evidence type="ECO:0000256" key="3">
    <source>
        <dbReference type="ARBA" id="ARBA00024799"/>
    </source>
</evidence>